<dbReference type="RefSeq" id="XP_022391742.1">
    <property type="nucleotide sequence ID" value="XM_022529805.1"/>
</dbReference>
<name>A0A1F8A9J9_9EURO</name>
<dbReference type="OrthoDB" id="4488477at2759"/>
<sequence length="325" mass="36131">MPSSATIPLYSAPIASTSSTRAAMCLCTFHHYPCGHIASFTFESCIDTTNFLRANINPLSHQNIKKLDLINARHPHRCFKCERNLRDTPSSNSNESVKAADSKYIPLEGDTADFPIVSNEVVIASMNQSSYFSDWDADISGSDARPAPFTSRVSKLCRLGRRRKHRRNNDIHRHSTVAPHRVPCLSRRIKTMSKDIAATAEEDPGYEAEDDERGRNILKRRKYPPRCIYELLGSVPEPDESEYDTAPESSSPPSEGDSSNLSHERLLTAMEAGTMNPGYGPFCHIAVQAPTPHRPGTRPKFLTHTRGYYVTAVLVSSNPWGSVTI</sequence>
<accession>A0A1F8A9J9</accession>
<protein>
    <submittedName>
        <fullName evidence="2">Uncharacterized protein</fullName>
    </submittedName>
</protein>
<feature type="region of interest" description="Disordered" evidence="1">
    <location>
        <begin position="234"/>
        <end position="261"/>
    </location>
</feature>
<evidence type="ECO:0000313" key="2">
    <source>
        <dbReference type="EMBL" id="OGM48025.1"/>
    </source>
</evidence>
<evidence type="ECO:0000256" key="1">
    <source>
        <dbReference type="SAM" id="MobiDB-lite"/>
    </source>
</evidence>
<evidence type="ECO:0000313" key="3">
    <source>
        <dbReference type="Proteomes" id="UP000179179"/>
    </source>
</evidence>
<gene>
    <name evidence="2" type="ORF">ABOM_002675</name>
</gene>
<comment type="caution">
    <text evidence="2">The sequence shown here is derived from an EMBL/GenBank/DDBJ whole genome shotgun (WGS) entry which is preliminary data.</text>
</comment>
<reference evidence="2 3" key="1">
    <citation type="journal article" date="2016" name="Genome Biol. Evol.">
        <title>Draft genome sequence of an aflatoxigenic Aspergillus species, A. bombycis.</title>
        <authorList>
            <person name="Moore G.G."/>
            <person name="Mack B.M."/>
            <person name="Beltz S.B."/>
            <person name="Gilbert M.K."/>
        </authorList>
    </citation>
    <scope>NUCLEOTIDE SEQUENCE [LARGE SCALE GENOMIC DNA]</scope>
    <source>
        <strain evidence="3">NRRL 26010</strain>
    </source>
</reference>
<dbReference type="GeneID" id="34446065"/>
<dbReference type="Proteomes" id="UP000179179">
    <property type="component" value="Unassembled WGS sequence"/>
</dbReference>
<dbReference type="AlphaFoldDB" id="A0A1F8A9J9"/>
<organism evidence="2 3">
    <name type="scientific">Aspergillus bombycis</name>
    <dbReference type="NCBI Taxonomy" id="109264"/>
    <lineage>
        <taxon>Eukaryota</taxon>
        <taxon>Fungi</taxon>
        <taxon>Dikarya</taxon>
        <taxon>Ascomycota</taxon>
        <taxon>Pezizomycotina</taxon>
        <taxon>Eurotiomycetes</taxon>
        <taxon>Eurotiomycetidae</taxon>
        <taxon>Eurotiales</taxon>
        <taxon>Aspergillaceae</taxon>
        <taxon>Aspergillus</taxon>
    </lineage>
</organism>
<keyword evidence="3" id="KW-1185">Reference proteome</keyword>
<feature type="compositionally biased region" description="Low complexity" evidence="1">
    <location>
        <begin position="247"/>
        <end position="259"/>
    </location>
</feature>
<dbReference type="EMBL" id="LYCR01000019">
    <property type="protein sequence ID" value="OGM48025.1"/>
    <property type="molecule type" value="Genomic_DNA"/>
</dbReference>
<proteinExistence type="predicted"/>